<feature type="transmembrane region" description="Helical" evidence="2">
    <location>
        <begin position="20"/>
        <end position="40"/>
    </location>
</feature>
<keyword evidence="4" id="KW-1185">Reference proteome</keyword>
<sequence>MSPRDVLLHGGAALVRHHAVASVVLCALALLATLAFPLLARKFFVDENAFILGAASTSFDAVDAKAAASHAANAREAIRVGVSSGVDATDALRGWVSEELEKIRLDVFAHEFARTPPRGSRANATVGRNLHGIARARKGNGREGIVLVTPIGDPRSDGPDADADALALLLALTTKLRDAPWLAKDLCWLVPDARVAGPVPATDAWLREYHHPSGSAGERFGRVGAIQQAYAVELPRGASFDRLRVSMEGRNGALPNMDLVSVAIALGRGLVTTRGDATRVKRPELEGGWARVESAARPLVGRRAAAGYVGDARSVVAFMRRLASGTPTGAHASFKSFAMDAITLRGFIEGRDDGGRRRGRVSYDGARAFHAFGILLESLTRSSNNLLELLHHSMFYYVIVDDFRFLSIAEYVAPSAMMLFAMVLTAGAIAGRGWNPTSRPPRTEQEEEEEEEPPPAPPSHDWSSAFAVAFAAHLSGCLAGATCVFAHDAGLGLGVVAAATWVVAYGGAAVAHLAASNFGFFDAPRGPGVEPAWSSLWVVTLSVTSTALGALTFFNFALALPVTAVLAPLCLAAGRGPGSSGRAAATALAPLAFALPFDGGATSLGALASHHRSWTGGTFALPLMFGVVWPAVMQCALIAAARRPTRARRRVDRGKKTR</sequence>
<dbReference type="PANTHER" id="PTHR13304">
    <property type="entry name" value="GLYCOSYLPHOSPHATIDYLINOSITOL ANCHOR ATTACHMENT 1 PROTEIN"/>
    <property type="match status" value="1"/>
</dbReference>
<dbReference type="EMBL" id="GG663737">
    <property type="protein sequence ID" value="EEH58401.1"/>
    <property type="molecule type" value="Genomic_DNA"/>
</dbReference>
<dbReference type="KEGG" id="mpp:MICPUCDRAFT_56139"/>
<evidence type="ECO:0000256" key="1">
    <source>
        <dbReference type="SAM" id="MobiDB-lite"/>
    </source>
</evidence>
<dbReference type="GO" id="GO:0042765">
    <property type="term" value="C:GPI-anchor transamidase complex"/>
    <property type="evidence" value="ECO:0007669"/>
    <property type="project" value="InterPro"/>
</dbReference>
<feature type="region of interest" description="Disordered" evidence="1">
    <location>
        <begin position="434"/>
        <end position="459"/>
    </location>
</feature>
<dbReference type="AlphaFoldDB" id="C1MP42"/>
<keyword evidence="2" id="KW-0472">Membrane</keyword>
<dbReference type="PANTHER" id="PTHR13304:SF0">
    <property type="entry name" value="GLYCOSYLPHOSPHATIDYLINOSITOL ANCHOR ATTACHMENT 1 PROTEIN"/>
    <property type="match status" value="1"/>
</dbReference>
<keyword evidence="2" id="KW-1133">Transmembrane helix</keyword>
<evidence type="ECO:0000313" key="4">
    <source>
        <dbReference type="Proteomes" id="UP000001876"/>
    </source>
</evidence>
<dbReference type="InterPro" id="IPR007246">
    <property type="entry name" value="Gaa1"/>
</dbReference>
<keyword evidence="2" id="KW-0812">Transmembrane</keyword>
<feature type="transmembrane region" description="Helical" evidence="2">
    <location>
        <begin position="583"/>
        <end position="607"/>
    </location>
</feature>
<dbReference type="GO" id="GO:0016255">
    <property type="term" value="P:attachment of GPI anchor to protein"/>
    <property type="evidence" value="ECO:0007669"/>
    <property type="project" value="TreeGrafter"/>
</dbReference>
<evidence type="ECO:0000313" key="3">
    <source>
        <dbReference type="EMBL" id="EEH58401.1"/>
    </source>
</evidence>
<feature type="transmembrane region" description="Helical" evidence="2">
    <location>
        <begin position="493"/>
        <end position="515"/>
    </location>
</feature>
<dbReference type="OrthoDB" id="498896at2759"/>
<dbReference type="OMA" id="YLFLVHI"/>
<dbReference type="eggNOG" id="KOG3566">
    <property type="taxonomic scope" value="Eukaryota"/>
</dbReference>
<evidence type="ECO:0000256" key="2">
    <source>
        <dbReference type="SAM" id="Phobius"/>
    </source>
</evidence>
<gene>
    <name evidence="3" type="ORF">MICPUCDRAFT_56139</name>
</gene>
<dbReference type="Proteomes" id="UP000001876">
    <property type="component" value="Unassembled WGS sequence"/>
</dbReference>
<dbReference type="RefSeq" id="XP_003056756.1">
    <property type="nucleotide sequence ID" value="XM_003056710.1"/>
</dbReference>
<dbReference type="STRING" id="564608.C1MP42"/>
<protein>
    <submittedName>
        <fullName evidence="3">Predicted protein</fullName>
    </submittedName>
</protein>
<proteinExistence type="predicted"/>
<feature type="transmembrane region" description="Helical" evidence="2">
    <location>
        <begin position="411"/>
        <end position="431"/>
    </location>
</feature>
<dbReference type="Pfam" id="PF04114">
    <property type="entry name" value="Gaa1"/>
    <property type="match status" value="1"/>
</dbReference>
<feature type="transmembrane region" description="Helical" evidence="2">
    <location>
        <begin position="462"/>
        <end position="486"/>
    </location>
</feature>
<reference evidence="3 4" key="1">
    <citation type="journal article" date="2009" name="Science">
        <title>Green evolution and dynamic adaptations revealed by genomes of the marine picoeukaryotes Micromonas.</title>
        <authorList>
            <person name="Worden A.Z."/>
            <person name="Lee J.H."/>
            <person name="Mock T."/>
            <person name="Rouze P."/>
            <person name="Simmons M.P."/>
            <person name="Aerts A.L."/>
            <person name="Allen A.E."/>
            <person name="Cuvelier M.L."/>
            <person name="Derelle E."/>
            <person name="Everett M.V."/>
            <person name="Foulon E."/>
            <person name="Grimwood J."/>
            <person name="Gundlach H."/>
            <person name="Henrissat B."/>
            <person name="Napoli C."/>
            <person name="McDonald S.M."/>
            <person name="Parker M.S."/>
            <person name="Rombauts S."/>
            <person name="Salamov A."/>
            <person name="Von Dassow P."/>
            <person name="Badger J.H."/>
            <person name="Coutinho P.M."/>
            <person name="Demir E."/>
            <person name="Dubchak I."/>
            <person name="Gentemann C."/>
            <person name="Eikrem W."/>
            <person name="Gready J.E."/>
            <person name="John U."/>
            <person name="Lanier W."/>
            <person name="Lindquist E.A."/>
            <person name="Lucas S."/>
            <person name="Mayer K.F."/>
            <person name="Moreau H."/>
            <person name="Not F."/>
            <person name="Otillar R."/>
            <person name="Panaud O."/>
            <person name="Pangilinan J."/>
            <person name="Paulsen I."/>
            <person name="Piegu B."/>
            <person name="Poliakov A."/>
            <person name="Robbens S."/>
            <person name="Schmutz J."/>
            <person name="Toulza E."/>
            <person name="Wyss T."/>
            <person name="Zelensky A."/>
            <person name="Zhou K."/>
            <person name="Armbrust E.V."/>
            <person name="Bhattacharya D."/>
            <person name="Goodenough U.W."/>
            <person name="Van de Peer Y."/>
            <person name="Grigoriev I.V."/>
        </authorList>
    </citation>
    <scope>NUCLEOTIDE SEQUENCE [LARGE SCALE GENOMIC DNA]</scope>
    <source>
        <strain evidence="3 4">CCMP1545</strain>
    </source>
</reference>
<accession>C1MP42</accession>
<feature type="transmembrane region" description="Helical" evidence="2">
    <location>
        <begin position="547"/>
        <end position="571"/>
    </location>
</feature>
<dbReference type="GeneID" id="9682195"/>
<name>C1MP42_MICPC</name>
<organism evidence="4">
    <name type="scientific">Micromonas pusilla (strain CCMP1545)</name>
    <name type="common">Picoplanktonic green alga</name>
    <dbReference type="NCBI Taxonomy" id="564608"/>
    <lineage>
        <taxon>Eukaryota</taxon>
        <taxon>Viridiplantae</taxon>
        <taxon>Chlorophyta</taxon>
        <taxon>Mamiellophyceae</taxon>
        <taxon>Mamiellales</taxon>
        <taxon>Mamiellaceae</taxon>
        <taxon>Micromonas</taxon>
    </lineage>
</organism>
<feature type="transmembrane region" description="Helical" evidence="2">
    <location>
        <begin position="619"/>
        <end position="640"/>
    </location>
</feature>